<dbReference type="InterPro" id="IPR013783">
    <property type="entry name" value="Ig-like_fold"/>
</dbReference>
<dbReference type="SMART" id="SM00409">
    <property type="entry name" value="IG"/>
    <property type="match status" value="2"/>
</dbReference>
<dbReference type="InterPro" id="IPR029058">
    <property type="entry name" value="AB_hydrolase_fold"/>
</dbReference>
<evidence type="ECO:0000313" key="4">
    <source>
        <dbReference type="EMBL" id="MCE4555050.1"/>
    </source>
</evidence>
<dbReference type="PANTHER" id="PTHR44170">
    <property type="entry name" value="PROTEIN SIDEKICK"/>
    <property type="match status" value="1"/>
</dbReference>
<dbReference type="RefSeq" id="WP_233372072.1">
    <property type="nucleotide sequence ID" value="NZ_JAJTWU010000004.1"/>
</dbReference>
<dbReference type="SUPFAM" id="SSF48726">
    <property type="entry name" value="Immunoglobulin"/>
    <property type="match status" value="1"/>
</dbReference>
<dbReference type="PROSITE" id="PS50835">
    <property type="entry name" value="IG_LIKE"/>
    <property type="match status" value="2"/>
</dbReference>
<evidence type="ECO:0000256" key="1">
    <source>
        <dbReference type="ARBA" id="ARBA00022737"/>
    </source>
</evidence>
<dbReference type="SUPFAM" id="SSF53474">
    <property type="entry name" value="alpha/beta-Hydrolases"/>
    <property type="match status" value="1"/>
</dbReference>
<proteinExistence type="predicted"/>
<keyword evidence="2" id="KW-1015">Disulfide bond</keyword>
<dbReference type="PANTHER" id="PTHR44170:SF6">
    <property type="entry name" value="CONTACTIN"/>
    <property type="match status" value="1"/>
</dbReference>
<keyword evidence="5" id="KW-1185">Reference proteome</keyword>
<organism evidence="4 5">
    <name type="scientific">Pelomonas cellulosilytica</name>
    <dbReference type="NCBI Taxonomy" id="2906762"/>
    <lineage>
        <taxon>Bacteria</taxon>
        <taxon>Pseudomonadati</taxon>
        <taxon>Pseudomonadota</taxon>
        <taxon>Betaproteobacteria</taxon>
        <taxon>Burkholderiales</taxon>
        <taxon>Sphaerotilaceae</taxon>
        <taxon>Roseateles</taxon>
    </lineage>
</organism>
<dbReference type="InterPro" id="IPR036179">
    <property type="entry name" value="Ig-like_dom_sf"/>
</dbReference>
<evidence type="ECO:0000256" key="2">
    <source>
        <dbReference type="ARBA" id="ARBA00023157"/>
    </source>
</evidence>
<comment type="caution">
    <text evidence="4">The sequence shown here is derived from an EMBL/GenBank/DDBJ whole genome shotgun (WGS) entry which is preliminary data.</text>
</comment>
<accession>A0ABS8XTK9</accession>
<dbReference type="EMBL" id="JAJTWU010000004">
    <property type="protein sequence ID" value="MCE4555050.1"/>
    <property type="molecule type" value="Genomic_DNA"/>
</dbReference>
<evidence type="ECO:0000259" key="3">
    <source>
        <dbReference type="PROSITE" id="PS50835"/>
    </source>
</evidence>
<evidence type="ECO:0000313" key="5">
    <source>
        <dbReference type="Proteomes" id="UP001200741"/>
    </source>
</evidence>
<reference evidence="4 5" key="1">
    <citation type="submission" date="2021-12" db="EMBL/GenBank/DDBJ databases">
        <title>Genome seq of P8.</title>
        <authorList>
            <person name="Seo T."/>
        </authorList>
    </citation>
    <scope>NUCLEOTIDE SEQUENCE [LARGE SCALE GENOMIC DNA]</scope>
    <source>
        <strain evidence="4 5">P8</strain>
    </source>
</reference>
<feature type="domain" description="Ig-like" evidence="3">
    <location>
        <begin position="1287"/>
        <end position="1369"/>
    </location>
</feature>
<name>A0ABS8XTK9_9BURK</name>
<feature type="domain" description="Ig-like" evidence="3">
    <location>
        <begin position="1381"/>
        <end position="1462"/>
    </location>
</feature>
<sequence length="1995" mass="208714">MANPLRTQAGSFDFNGDNWFDIPFSWSTASVRDAGTYRYLVECTFTTDGATLQNCTPTELDLVVFNSPPTANITVAGTPAVGQTITLSANSGDADGGSLAHLWRIVAAPASRAAVLASPSAATTTLTFVDERDIGNWTIELDVDDDEGERKTFSTSFRIENLLATVSINGATSIDALQLLQLAPSTTVDPDGGPPLTIRWNILQSPPGASAGPQSDYQSAQPCAANALCIPTTDRDIGTWRIELVATDNENGEVRKTATVEVANLPPKITLSTADKVSIKLGQSVTVSNTTPDDPDGGTVTHDWELVQAPVSAGAMPGHNFRNGPDLVLSTPEAGTWIFTLHIADNDHAANSNASQTVTVAIDGPVSAMVTGAENVALTSPVVLDGSGSVDADAPCTPADPACGHVSSTGAISGVVGVTSYDWQLVDVPIDYVGEISPGPVDYIRNVANGAPTLSIPAGALRPGSWTFQLEVKDDEDNRDATTFRVTVLPLNSAPLAIAVSTGYVVTDVAGQLSTAVGATGLPSFDLDNLATAPYSPGLGISRFEWQYQLAPFGCTAVPPPPAPGNAAQAATFVLYPAGSTVPTACQGSYLLGLLVTDDEMPPNQLSGFTTIPLSVGNCPSEICIDYPTTANYKFLQAGDSAGAFVFYHLNAALYANPAFAQSVRLEFALFHESDTALAQPVYTGQVDYDVLAASLGGYGVAHWHGYASDGKRPPAGRYTVRLRAGEPLQSPVFFEALQPLSIWLEVVDVSIGAGSDSLLSLNRLATANDALRIDYAVSATYTAGPAYDEAWLHIRTVANPNVIAGSIRIPTPFTGTFRWNGELSPGRRIDPGAHTAEIEIRKAGNSLATSPRHAFTAYRIDLQVDGTPAARKQSPGALLDVNGAPTQMTLKLEPATLSGSVTLRTSGNAASTEIKEGATVLATDAGVVQPASGYAAPKVFTVKMLAGTSNPTRFEATYAPTGNPAGKDAQDYVGLNGFDFGLRPFCSDDATNATTGAFVARNPTPLAGNFDQLKFVMLPINVVVQPMEGSTSTDVTLDYEHGSAATVALYEAAGAHAAVGPKTWTQADFDPVTHKLDVKLLANGVAHGEVVLRLQYKADGNLVGEKKLKLRVGDSPGLAGLLRPTYPEFLYQRVLSVTSAGTSPVTSALDPARYVDRVGRKATVYLVRHKSAAEWAIDSTITPLVPAQVVKVDAAGVSMNVSTFGAVPANDLRVEQGYDVVYDFGSCPADPNSHATDQRLDPGDIVDSVAPEQPSVVVLPNDLAPAPPGAVASFEYGVPPTPPSAPQITTDPVSQNVMVGNSATFTVAASGAGRTYQWQRNGIDIVGAVAASYTTNPAVLADHGARYRCVVRNNIGGIAGVATSAEAVLRVPAAPLPAVPVVTADPTGQTMIEGRTTATFSVTATGANLHYQWQKNGVDIAGATAANYTSVPQPISEDGSKYRCVVANVDGSVVSAEATLHVAPVTTTVTMPYDGLAAAFNFRLRGRVAYPSALPPKVPLLAIAHGNHLPLWVNSGAGWVKVANTTDENFRGHTYLQDVLAAHDIASVSVDLDQMVGNWPGGQASSIGYPDIDVATSGILLRANVLLRTVEELLSNATIAGPLAGHLDPNDIHLLGHSRGGEAVIVAANMLSGAVAPPPGTPPFTALGVRSVTSLAPTANHTVNAPLVVPPVATPFLLLYGSADGDVSGASPRISWPFAHFDATTGPAHQIYLRGANHNAWNTSWPTDDAAPPLCGPVNPVRLLGDHQRSAASAYVLALMQTYRLGQPAYGAYFSTPPSLLRPAGLPDDSVLPLMGATRRNAGPGKVVLDDYQSHFPDPVLSSANLTVSSTLPGLNEVELADLDLPNEVGANNRFFQKTNGAALRWATVADEYAVQLAPGSSDLRGASLALRLALRPPNGVAVVPDTDFSVTLIDNAGGTSTVNASAWRRVRGTYPTNLCGRLTTKAAFETFVFPWWAFVANGRALDLSQVATIRFNFALPAGAVGVDDLEIWK</sequence>
<keyword evidence="1" id="KW-0677">Repeat</keyword>
<dbReference type="Proteomes" id="UP001200741">
    <property type="component" value="Unassembled WGS sequence"/>
</dbReference>
<dbReference type="InterPro" id="IPR003599">
    <property type="entry name" value="Ig_sub"/>
</dbReference>
<gene>
    <name evidence="4" type="ORF">LXT13_11525</name>
</gene>
<dbReference type="Gene3D" id="3.40.50.1820">
    <property type="entry name" value="alpha/beta hydrolase"/>
    <property type="match status" value="1"/>
</dbReference>
<dbReference type="InterPro" id="IPR007110">
    <property type="entry name" value="Ig-like_dom"/>
</dbReference>
<dbReference type="Gene3D" id="2.60.40.10">
    <property type="entry name" value="Immunoglobulins"/>
    <property type="match status" value="5"/>
</dbReference>
<protein>
    <recommendedName>
        <fullName evidence="3">Ig-like domain-containing protein</fullName>
    </recommendedName>
</protein>